<dbReference type="Gene3D" id="1.10.3720.10">
    <property type="entry name" value="MetI-like"/>
    <property type="match status" value="1"/>
</dbReference>
<evidence type="ECO:0000256" key="6">
    <source>
        <dbReference type="ARBA" id="ARBA00023136"/>
    </source>
</evidence>
<dbReference type="SUPFAM" id="SSF161098">
    <property type="entry name" value="MetI-like"/>
    <property type="match status" value="1"/>
</dbReference>
<dbReference type="Proteomes" id="UP000249467">
    <property type="component" value="Unassembled WGS sequence"/>
</dbReference>
<comment type="similarity">
    <text evidence="7">Belongs to the binding-protein-dependent transport system permease family.</text>
</comment>
<feature type="transmembrane region" description="Helical" evidence="7">
    <location>
        <begin position="81"/>
        <end position="104"/>
    </location>
</feature>
<evidence type="ECO:0000256" key="7">
    <source>
        <dbReference type="RuleBase" id="RU363032"/>
    </source>
</evidence>
<dbReference type="InterPro" id="IPR000515">
    <property type="entry name" value="MetI-like"/>
</dbReference>
<keyword evidence="6 7" id="KW-0472">Membrane</keyword>
<reference evidence="9 10" key="1">
    <citation type="submission" date="2018-04" db="EMBL/GenBank/DDBJ databases">
        <authorList>
            <person name="Go L.Y."/>
            <person name="Mitchell J.A."/>
        </authorList>
    </citation>
    <scope>NUCLEOTIDE SEQUENCE [LARGE SCALE GENOMIC DNA]</scope>
    <source>
        <strain evidence="9">ULC066bin1</strain>
    </source>
</reference>
<evidence type="ECO:0000256" key="3">
    <source>
        <dbReference type="ARBA" id="ARBA00022475"/>
    </source>
</evidence>
<keyword evidence="2 7" id="KW-0813">Transport</keyword>
<gene>
    <name evidence="9" type="ORF">DCF19_00715</name>
</gene>
<reference evidence="9 10" key="2">
    <citation type="submission" date="2018-06" db="EMBL/GenBank/DDBJ databases">
        <title>Metagenomic assembly of (sub)arctic Cyanobacteria and their associated microbiome from non-axenic cultures.</title>
        <authorList>
            <person name="Baurain D."/>
        </authorList>
    </citation>
    <scope>NUCLEOTIDE SEQUENCE [LARGE SCALE GENOMIC DNA]</scope>
    <source>
        <strain evidence="9">ULC066bin1</strain>
    </source>
</reference>
<accession>A0A2W4YQA8</accession>
<comment type="subcellular location">
    <subcellularLocation>
        <location evidence="1 7">Cell membrane</location>
        <topology evidence="1 7">Multi-pass membrane protein</topology>
    </subcellularLocation>
</comment>
<dbReference type="GO" id="GO:0055085">
    <property type="term" value="P:transmembrane transport"/>
    <property type="evidence" value="ECO:0007669"/>
    <property type="project" value="InterPro"/>
</dbReference>
<dbReference type="PROSITE" id="PS50928">
    <property type="entry name" value="ABC_TM1"/>
    <property type="match status" value="1"/>
</dbReference>
<evidence type="ECO:0000256" key="2">
    <source>
        <dbReference type="ARBA" id="ARBA00022448"/>
    </source>
</evidence>
<evidence type="ECO:0000256" key="4">
    <source>
        <dbReference type="ARBA" id="ARBA00022692"/>
    </source>
</evidence>
<evidence type="ECO:0000259" key="8">
    <source>
        <dbReference type="PROSITE" id="PS50928"/>
    </source>
</evidence>
<feature type="transmembrane region" description="Helical" evidence="7">
    <location>
        <begin position="111"/>
        <end position="134"/>
    </location>
</feature>
<dbReference type="AlphaFoldDB" id="A0A2W4YQA8"/>
<dbReference type="GO" id="GO:0005886">
    <property type="term" value="C:plasma membrane"/>
    <property type="evidence" value="ECO:0007669"/>
    <property type="project" value="UniProtKB-SubCell"/>
</dbReference>
<dbReference type="EMBL" id="QBML01000001">
    <property type="protein sequence ID" value="PZO45048.1"/>
    <property type="molecule type" value="Genomic_DNA"/>
</dbReference>
<sequence>MQGTVENTRRSPKKFDFNAFLNTKSATVILPAIATVVLFILWEIAVWAFKIQPFNLPAPSAIIGASIKFAPQLMENSLRTIWTTFAGFVIASVVGVVLGFLIGYSRFIYLTFYPLLVAFNTIPKSALVPLLAVWFGANAIPAIVTAFLLAFFPIAVNVALGLETIEPEMKDVLHALGASNFEIFQKVGWPHTLPYVFASLKIAVSFSFIGAVIAESIASNAGLGYLIVQAASDFNVPLAFAALIALAILGVMLYAMFVAIEKKVIYWAR</sequence>
<feature type="transmembrane region" description="Helical" evidence="7">
    <location>
        <begin position="140"/>
        <end position="160"/>
    </location>
</feature>
<dbReference type="InterPro" id="IPR035906">
    <property type="entry name" value="MetI-like_sf"/>
</dbReference>
<evidence type="ECO:0000256" key="1">
    <source>
        <dbReference type="ARBA" id="ARBA00004651"/>
    </source>
</evidence>
<keyword evidence="4 7" id="KW-0812">Transmembrane</keyword>
<dbReference type="PANTHER" id="PTHR30151:SF20">
    <property type="entry name" value="ABC TRANSPORTER PERMEASE PROTEIN HI_0355-RELATED"/>
    <property type="match status" value="1"/>
</dbReference>
<organism evidence="9 10">
    <name type="scientific">Pseudanabaena frigida</name>
    <dbReference type="NCBI Taxonomy" id="945775"/>
    <lineage>
        <taxon>Bacteria</taxon>
        <taxon>Bacillati</taxon>
        <taxon>Cyanobacteriota</taxon>
        <taxon>Cyanophyceae</taxon>
        <taxon>Pseudanabaenales</taxon>
        <taxon>Pseudanabaenaceae</taxon>
        <taxon>Pseudanabaena</taxon>
    </lineage>
</organism>
<dbReference type="PANTHER" id="PTHR30151">
    <property type="entry name" value="ALKANE SULFONATE ABC TRANSPORTER-RELATED, MEMBRANE SUBUNIT"/>
    <property type="match status" value="1"/>
</dbReference>
<keyword evidence="5 7" id="KW-1133">Transmembrane helix</keyword>
<name>A0A2W4YQA8_9CYAN</name>
<feature type="transmembrane region" description="Helical" evidence="7">
    <location>
        <begin position="28"/>
        <end position="49"/>
    </location>
</feature>
<protein>
    <submittedName>
        <fullName evidence="9">ABC transporter permease</fullName>
    </submittedName>
</protein>
<dbReference type="Pfam" id="PF00528">
    <property type="entry name" value="BPD_transp_1"/>
    <property type="match status" value="1"/>
</dbReference>
<comment type="caution">
    <text evidence="9">The sequence shown here is derived from an EMBL/GenBank/DDBJ whole genome shotgun (WGS) entry which is preliminary data.</text>
</comment>
<keyword evidence="3" id="KW-1003">Cell membrane</keyword>
<evidence type="ECO:0000313" key="10">
    <source>
        <dbReference type="Proteomes" id="UP000249467"/>
    </source>
</evidence>
<feature type="domain" description="ABC transmembrane type-1" evidence="8">
    <location>
        <begin position="77"/>
        <end position="261"/>
    </location>
</feature>
<evidence type="ECO:0000313" key="9">
    <source>
        <dbReference type="EMBL" id="PZO45048.1"/>
    </source>
</evidence>
<dbReference type="CDD" id="cd06261">
    <property type="entry name" value="TM_PBP2"/>
    <property type="match status" value="1"/>
</dbReference>
<feature type="transmembrane region" description="Helical" evidence="7">
    <location>
        <begin position="238"/>
        <end position="260"/>
    </location>
</feature>
<feature type="transmembrane region" description="Helical" evidence="7">
    <location>
        <begin position="195"/>
        <end position="218"/>
    </location>
</feature>
<evidence type="ECO:0000256" key="5">
    <source>
        <dbReference type="ARBA" id="ARBA00022989"/>
    </source>
</evidence>
<proteinExistence type="inferred from homology"/>